<protein>
    <submittedName>
        <fullName evidence="1">Uncharacterized protein</fullName>
    </submittedName>
</protein>
<accession>Q07N58</accession>
<sequence>MGMKGPTMFELFRRANGNNRFRIRSPLRNAETDAARIGSIAAAIDTALRAAEAEVTGLASRLSDVTARAAATLGNDSDEYLGREPLDSRHQDLFSSEIASAEHRLDELHTQIGHFKFMKTALTTRFPDFKPPNAPSPAG</sequence>
<dbReference type="AlphaFoldDB" id="Q07N58"/>
<proteinExistence type="predicted"/>
<evidence type="ECO:0000313" key="1">
    <source>
        <dbReference type="EMBL" id="ABJ06626.1"/>
    </source>
</evidence>
<dbReference type="eggNOG" id="ENOG502ZDFU">
    <property type="taxonomic scope" value="Bacteria"/>
</dbReference>
<dbReference type="EMBL" id="CP000463">
    <property type="protein sequence ID" value="ABJ06626.1"/>
    <property type="molecule type" value="Genomic_DNA"/>
</dbReference>
<name>Q07N58_RHOP5</name>
<reference evidence="1" key="1">
    <citation type="submission" date="2006-09" db="EMBL/GenBank/DDBJ databases">
        <title>Complete sequence of Rhodopseudomonas palustris BisA53.</title>
        <authorList>
            <consortium name="US DOE Joint Genome Institute"/>
            <person name="Copeland A."/>
            <person name="Lucas S."/>
            <person name="Lapidus A."/>
            <person name="Barry K."/>
            <person name="Detter J.C."/>
            <person name="Glavina del Rio T."/>
            <person name="Hammon N."/>
            <person name="Israni S."/>
            <person name="Dalin E."/>
            <person name="Tice H."/>
            <person name="Pitluck S."/>
            <person name="Chain P."/>
            <person name="Malfatti S."/>
            <person name="Shin M."/>
            <person name="Vergez L."/>
            <person name="Schmutz J."/>
            <person name="Larimer F."/>
            <person name="Land M."/>
            <person name="Hauser L."/>
            <person name="Pelletier D.A."/>
            <person name="Kyrpides N."/>
            <person name="Kim E."/>
            <person name="Harwood C.S."/>
            <person name="Oda Y."/>
            <person name="Richardson P."/>
        </authorList>
    </citation>
    <scope>NUCLEOTIDE SEQUENCE [LARGE SCALE GENOMIC DNA]</scope>
    <source>
        <strain evidence="1">BisA53</strain>
    </source>
</reference>
<dbReference type="KEGG" id="rpe:RPE_2689"/>
<gene>
    <name evidence="1" type="ordered locus">RPE_2689</name>
</gene>
<organism evidence="1">
    <name type="scientific">Rhodopseudomonas palustris (strain BisA53)</name>
    <dbReference type="NCBI Taxonomy" id="316055"/>
    <lineage>
        <taxon>Bacteria</taxon>
        <taxon>Pseudomonadati</taxon>
        <taxon>Pseudomonadota</taxon>
        <taxon>Alphaproteobacteria</taxon>
        <taxon>Hyphomicrobiales</taxon>
        <taxon>Nitrobacteraceae</taxon>
        <taxon>Rhodopseudomonas</taxon>
    </lineage>
</organism>
<dbReference type="HOGENOM" id="CLU_1831293_0_0_5"/>